<sequence length="91" mass="9615">MAQALTASSLLAPGNVLRPFCSHRGAPCVCAEGRRSSLIFASRRRKCSTDEFILAPEVPNTTGAAYLNSASPRPSGTMGLRAYPYKAVALS</sequence>
<reference evidence="1" key="1">
    <citation type="journal article" date="2023" name="Science">
        <title>Genome structures resolve the early diversification of teleost fishes.</title>
        <authorList>
            <person name="Parey E."/>
            <person name="Louis A."/>
            <person name="Montfort J."/>
            <person name="Bouchez O."/>
            <person name="Roques C."/>
            <person name="Iampietro C."/>
            <person name="Lluch J."/>
            <person name="Castinel A."/>
            <person name="Donnadieu C."/>
            <person name="Desvignes T."/>
            <person name="Floi Bucao C."/>
            <person name="Jouanno E."/>
            <person name="Wen M."/>
            <person name="Mejri S."/>
            <person name="Dirks R."/>
            <person name="Jansen H."/>
            <person name="Henkel C."/>
            <person name="Chen W.J."/>
            <person name="Zahm M."/>
            <person name="Cabau C."/>
            <person name="Klopp C."/>
            <person name="Thompson A.W."/>
            <person name="Robinson-Rechavi M."/>
            <person name="Braasch I."/>
            <person name="Lecointre G."/>
            <person name="Bobe J."/>
            <person name="Postlethwait J.H."/>
            <person name="Berthelot C."/>
            <person name="Roest Crollius H."/>
            <person name="Guiguen Y."/>
        </authorList>
    </citation>
    <scope>NUCLEOTIDE SEQUENCE</scope>
    <source>
        <strain evidence="1">NC1722</strain>
    </source>
</reference>
<dbReference type="AlphaFoldDB" id="A0AAD7RDV5"/>
<comment type="caution">
    <text evidence="1">The sequence shown here is derived from an EMBL/GenBank/DDBJ whole genome shotgun (WGS) entry which is preliminary data.</text>
</comment>
<organism evidence="1 2">
    <name type="scientific">Aldrovandia affinis</name>
    <dbReference type="NCBI Taxonomy" id="143900"/>
    <lineage>
        <taxon>Eukaryota</taxon>
        <taxon>Metazoa</taxon>
        <taxon>Chordata</taxon>
        <taxon>Craniata</taxon>
        <taxon>Vertebrata</taxon>
        <taxon>Euteleostomi</taxon>
        <taxon>Actinopterygii</taxon>
        <taxon>Neopterygii</taxon>
        <taxon>Teleostei</taxon>
        <taxon>Notacanthiformes</taxon>
        <taxon>Halosauridae</taxon>
        <taxon>Aldrovandia</taxon>
    </lineage>
</organism>
<gene>
    <name evidence="1" type="ORF">AAFF_G00243910</name>
</gene>
<evidence type="ECO:0000313" key="1">
    <source>
        <dbReference type="EMBL" id="KAJ8378313.1"/>
    </source>
</evidence>
<dbReference type="EMBL" id="JAINUG010000324">
    <property type="protein sequence ID" value="KAJ8378313.1"/>
    <property type="molecule type" value="Genomic_DNA"/>
</dbReference>
<name>A0AAD7RDV5_9TELE</name>
<dbReference type="Proteomes" id="UP001221898">
    <property type="component" value="Unassembled WGS sequence"/>
</dbReference>
<protein>
    <submittedName>
        <fullName evidence="1">Uncharacterized protein</fullName>
    </submittedName>
</protein>
<accession>A0AAD7RDV5</accession>
<proteinExistence type="predicted"/>
<evidence type="ECO:0000313" key="2">
    <source>
        <dbReference type="Proteomes" id="UP001221898"/>
    </source>
</evidence>
<keyword evidence="2" id="KW-1185">Reference proteome</keyword>